<accession>A0A974HRK0</accession>
<feature type="disulfide bond" evidence="12">
    <location>
        <begin position="37"/>
        <end position="83"/>
    </location>
</feature>
<dbReference type="PROSITE" id="PS50038">
    <property type="entry name" value="FZ"/>
    <property type="match status" value="1"/>
</dbReference>
<evidence type="ECO:0000256" key="12">
    <source>
        <dbReference type="PROSITE-ProRule" id="PRU00090"/>
    </source>
</evidence>
<evidence type="ECO:0000256" key="4">
    <source>
        <dbReference type="ARBA" id="ARBA00022473"/>
    </source>
</evidence>
<dbReference type="GO" id="GO:0004930">
    <property type="term" value="F:G protein-coupled receptor activity"/>
    <property type="evidence" value="ECO:0007669"/>
    <property type="project" value="UniProtKB-KW"/>
</dbReference>
<feature type="domain" description="FZ" evidence="15">
    <location>
        <begin position="22"/>
        <end position="139"/>
    </location>
</feature>
<gene>
    <name evidence="16" type="ORF">XELAEV_18021029mg</name>
</gene>
<dbReference type="CDD" id="cd07452">
    <property type="entry name" value="CRD_sizzled"/>
    <property type="match status" value="1"/>
</dbReference>
<dbReference type="InterPro" id="IPR015526">
    <property type="entry name" value="Frizzled/SFRP"/>
</dbReference>
<keyword evidence="10 12" id="KW-1015">Disulfide bond</keyword>
<evidence type="ECO:0000256" key="3">
    <source>
        <dbReference type="ARBA" id="ARBA00010054"/>
    </source>
</evidence>
<keyword evidence="9" id="KW-0675">Receptor</keyword>
<dbReference type="GO" id="GO:0005886">
    <property type="term" value="C:plasma membrane"/>
    <property type="evidence" value="ECO:0007669"/>
    <property type="project" value="UniProtKB-SubCell"/>
</dbReference>
<feature type="signal peptide" evidence="14">
    <location>
        <begin position="1"/>
        <end position="18"/>
    </location>
</feature>
<keyword evidence="7 14" id="KW-0732">Signal</keyword>
<dbReference type="GO" id="GO:0035567">
    <property type="term" value="P:non-canonical Wnt signaling pathway"/>
    <property type="evidence" value="ECO:0007669"/>
    <property type="project" value="TreeGrafter"/>
</dbReference>
<proteinExistence type="inferred from homology"/>
<dbReference type="SUPFAM" id="SSF63501">
    <property type="entry name" value="Frizzled cysteine-rich domain"/>
    <property type="match status" value="1"/>
</dbReference>
<evidence type="ECO:0000259" key="15">
    <source>
        <dbReference type="PROSITE" id="PS50038"/>
    </source>
</evidence>
<keyword evidence="6" id="KW-0879">Wnt signaling pathway</keyword>
<comment type="subcellular location">
    <subcellularLocation>
        <location evidence="2">Cell membrane</location>
        <topology evidence="2">Multi-pass membrane protein</topology>
    </subcellularLocation>
    <subcellularLocation>
        <location evidence="1">Secreted</location>
    </subcellularLocation>
</comment>
<evidence type="ECO:0000256" key="8">
    <source>
        <dbReference type="ARBA" id="ARBA00022782"/>
    </source>
</evidence>
<name>A0A974HRK0_XENLA</name>
<keyword evidence="11" id="KW-0807">Transducer</keyword>
<feature type="chain" id="PRO_5036708734" description="FZ domain-containing protein" evidence="14">
    <location>
        <begin position="19"/>
        <end position="302"/>
    </location>
</feature>
<keyword evidence="5" id="KW-0964">Secreted</keyword>
<feature type="region of interest" description="Disordered" evidence="13">
    <location>
        <begin position="183"/>
        <end position="216"/>
    </location>
</feature>
<protein>
    <recommendedName>
        <fullName evidence="15">FZ domain-containing protein</fullName>
    </recommendedName>
</protein>
<dbReference type="PANTHER" id="PTHR11309">
    <property type="entry name" value="FRIZZLED"/>
    <property type="match status" value="1"/>
</dbReference>
<dbReference type="Gene3D" id="1.10.2000.10">
    <property type="entry name" value="Frizzled cysteine-rich domain"/>
    <property type="match status" value="1"/>
</dbReference>
<reference evidence="17" key="1">
    <citation type="journal article" date="2016" name="Nature">
        <title>Genome evolution in the allotetraploid frog Xenopus laevis.</title>
        <authorList>
            <person name="Session A.M."/>
            <person name="Uno Y."/>
            <person name="Kwon T."/>
            <person name="Chapman J.A."/>
            <person name="Toyoda A."/>
            <person name="Takahashi S."/>
            <person name="Fukui A."/>
            <person name="Hikosaka A."/>
            <person name="Suzuki A."/>
            <person name="Kondo M."/>
            <person name="van Heeringen S.J."/>
            <person name="Quigley I."/>
            <person name="Heinz S."/>
            <person name="Ogino H."/>
            <person name="Ochi H."/>
            <person name="Hellsten U."/>
            <person name="Lyons J.B."/>
            <person name="Simakov O."/>
            <person name="Putnam N."/>
            <person name="Stites J."/>
            <person name="Kuroki Y."/>
            <person name="Tanaka T."/>
            <person name="Michiue T."/>
            <person name="Watanabe M."/>
            <person name="Bogdanovic O."/>
            <person name="Lister R."/>
            <person name="Georgiou G."/>
            <person name="Paranjpe S.S."/>
            <person name="van Kruijsbergen I."/>
            <person name="Shu S."/>
            <person name="Carlson J."/>
            <person name="Kinoshita T."/>
            <person name="Ohta Y."/>
            <person name="Mawaribuchi S."/>
            <person name="Jenkins J."/>
            <person name="Grimwood J."/>
            <person name="Schmutz J."/>
            <person name="Mitros T."/>
            <person name="Mozaffari S.V."/>
            <person name="Suzuki Y."/>
            <person name="Haramoto Y."/>
            <person name="Yamamoto T.S."/>
            <person name="Takagi C."/>
            <person name="Heald R."/>
            <person name="Miller K."/>
            <person name="Haudenschild C."/>
            <person name="Kitzman J."/>
            <person name="Nakayama T."/>
            <person name="Izutsu Y."/>
            <person name="Robert J."/>
            <person name="Fortriede J."/>
            <person name="Burns K."/>
            <person name="Lotay V."/>
            <person name="Karimi K."/>
            <person name="Yasuoka Y."/>
            <person name="Dichmann D.S."/>
            <person name="Flajnik M.F."/>
            <person name="Houston D.W."/>
            <person name="Shendure J."/>
            <person name="DuPasquier L."/>
            <person name="Vize P.D."/>
            <person name="Zorn A.M."/>
            <person name="Ito M."/>
            <person name="Marcotte E.M."/>
            <person name="Wallingford J.B."/>
            <person name="Ito Y."/>
            <person name="Asashima M."/>
            <person name="Ueno N."/>
            <person name="Matsuda Y."/>
            <person name="Veenstra G.J."/>
            <person name="Fujiyama A."/>
            <person name="Harland R.M."/>
            <person name="Taira M."/>
            <person name="Rokhsar D.S."/>
        </authorList>
    </citation>
    <scope>NUCLEOTIDE SEQUENCE [LARGE SCALE GENOMIC DNA]</scope>
    <source>
        <strain evidence="17">J</strain>
    </source>
</reference>
<dbReference type="Proteomes" id="UP000694892">
    <property type="component" value="Chromosome 3S"/>
</dbReference>
<organism evidence="16 17">
    <name type="scientific">Xenopus laevis</name>
    <name type="common">African clawed frog</name>
    <dbReference type="NCBI Taxonomy" id="8355"/>
    <lineage>
        <taxon>Eukaryota</taxon>
        <taxon>Metazoa</taxon>
        <taxon>Chordata</taxon>
        <taxon>Craniata</taxon>
        <taxon>Vertebrata</taxon>
        <taxon>Euteleostomi</taxon>
        <taxon>Amphibia</taxon>
        <taxon>Batrachia</taxon>
        <taxon>Anura</taxon>
        <taxon>Pipoidea</taxon>
        <taxon>Pipidae</taxon>
        <taxon>Xenopodinae</taxon>
        <taxon>Xenopus</taxon>
        <taxon>Xenopus</taxon>
    </lineage>
</organism>
<evidence type="ECO:0000256" key="9">
    <source>
        <dbReference type="ARBA" id="ARBA00023040"/>
    </source>
</evidence>
<evidence type="ECO:0000256" key="7">
    <source>
        <dbReference type="ARBA" id="ARBA00022729"/>
    </source>
</evidence>
<evidence type="ECO:0000256" key="13">
    <source>
        <dbReference type="SAM" id="MobiDB-lite"/>
    </source>
</evidence>
<sequence length="302" mass="33242">MSGVFLLLCASMLACTAAFDIGLSTKCVTIPTEMAMCNDVGYSEMRLPNLMGHTNMAEVVPKSAEWQNLLQTGCHPYARTFLCSLFAPVCLDTFIQPCRSMCVAVRDSCAPVLACHGHSWPESLDCDRFPAGEDMCLDTLSKEYQYSYKEACRGNLFHGTVVHMGGVRRLKAIHGPIKAANRPSRQLIGPSVGPSDGLPRSISNRKSARCQSSRAKNPLGSWSASVLLMWSHDPTAHITCIMIRSLGPMAHGQISPMLPTLRWAYQGEIRLFGEIAKRADLYMCGHIKAAFIDVYSPGRQFY</sequence>
<evidence type="ECO:0000313" key="16">
    <source>
        <dbReference type="EMBL" id="OCT87331.1"/>
    </source>
</evidence>
<comment type="caution">
    <text evidence="12">Lacks conserved residue(s) required for the propagation of feature annotation.</text>
</comment>
<evidence type="ECO:0000256" key="1">
    <source>
        <dbReference type="ARBA" id="ARBA00004613"/>
    </source>
</evidence>
<dbReference type="GO" id="GO:0030154">
    <property type="term" value="P:cell differentiation"/>
    <property type="evidence" value="ECO:0007669"/>
    <property type="project" value="UniProtKB-KW"/>
</dbReference>
<keyword evidence="8" id="KW-0221">Differentiation</keyword>
<evidence type="ECO:0000256" key="14">
    <source>
        <dbReference type="SAM" id="SignalP"/>
    </source>
</evidence>
<dbReference type="EMBL" id="CM004471">
    <property type="protein sequence ID" value="OCT87331.1"/>
    <property type="molecule type" value="Genomic_DNA"/>
</dbReference>
<dbReference type="GO" id="GO:0017147">
    <property type="term" value="F:Wnt-protein binding"/>
    <property type="evidence" value="ECO:0007669"/>
    <property type="project" value="TreeGrafter"/>
</dbReference>
<evidence type="ECO:0000256" key="5">
    <source>
        <dbReference type="ARBA" id="ARBA00022525"/>
    </source>
</evidence>
<keyword evidence="4" id="KW-0217">Developmental protein</keyword>
<dbReference type="GO" id="GO:0060070">
    <property type="term" value="P:canonical Wnt signaling pathway"/>
    <property type="evidence" value="ECO:0007669"/>
    <property type="project" value="TreeGrafter"/>
</dbReference>
<dbReference type="GO" id="GO:0005615">
    <property type="term" value="C:extracellular space"/>
    <property type="evidence" value="ECO:0007669"/>
    <property type="project" value="TreeGrafter"/>
</dbReference>
<dbReference type="Pfam" id="PF01392">
    <property type="entry name" value="Fz"/>
    <property type="match status" value="1"/>
</dbReference>
<dbReference type="InterPro" id="IPR020067">
    <property type="entry name" value="Frizzled_dom"/>
</dbReference>
<evidence type="ECO:0000256" key="2">
    <source>
        <dbReference type="ARBA" id="ARBA00004651"/>
    </source>
</evidence>
<evidence type="ECO:0000256" key="6">
    <source>
        <dbReference type="ARBA" id="ARBA00022687"/>
    </source>
</evidence>
<feature type="compositionally biased region" description="Polar residues" evidence="13">
    <location>
        <begin position="201"/>
        <end position="216"/>
    </location>
</feature>
<comment type="similarity">
    <text evidence="3">Belongs to the secreted frizzled-related protein (sFRP) family.</text>
</comment>
<dbReference type="AlphaFoldDB" id="A0A974HRK0"/>
<feature type="disulfide bond" evidence="12">
    <location>
        <begin position="102"/>
        <end position="126"/>
    </location>
</feature>
<dbReference type="PANTHER" id="PTHR11309:SF11">
    <property type="entry name" value="SECRETED FRIZZLED-RELATED PROTEIN 2"/>
    <property type="match status" value="1"/>
</dbReference>
<evidence type="ECO:0000256" key="11">
    <source>
        <dbReference type="ARBA" id="ARBA00023224"/>
    </source>
</evidence>
<dbReference type="InterPro" id="IPR036790">
    <property type="entry name" value="Frizzled_dom_sf"/>
</dbReference>
<dbReference type="InterPro" id="IPR041772">
    <property type="entry name" value="Sizzled_CRD"/>
</dbReference>
<evidence type="ECO:0000313" key="17">
    <source>
        <dbReference type="Proteomes" id="UP000694892"/>
    </source>
</evidence>
<evidence type="ECO:0000256" key="10">
    <source>
        <dbReference type="ARBA" id="ARBA00023157"/>
    </source>
</evidence>
<dbReference type="SMART" id="SM00063">
    <property type="entry name" value="FRI"/>
    <property type="match status" value="1"/>
</dbReference>
<keyword evidence="9" id="KW-0297">G-protein coupled receptor</keyword>
<dbReference type="FunFam" id="1.10.2000.10:FF:000001">
    <property type="entry name" value="secreted frizzled-related protein 2"/>
    <property type="match status" value="1"/>
</dbReference>